<evidence type="ECO:0000256" key="3">
    <source>
        <dbReference type="ARBA" id="ARBA00022692"/>
    </source>
</evidence>
<feature type="transmembrane region" description="Helical" evidence="6">
    <location>
        <begin position="45"/>
        <end position="67"/>
    </location>
</feature>
<dbReference type="CDD" id="cd13132">
    <property type="entry name" value="MATE_eukaryotic"/>
    <property type="match status" value="1"/>
</dbReference>
<feature type="transmembrane region" description="Helical" evidence="6">
    <location>
        <begin position="190"/>
        <end position="210"/>
    </location>
</feature>
<comment type="caution">
    <text evidence="7">The sequence shown here is derived from an EMBL/GenBank/DDBJ whole genome shotgun (WGS) entry which is preliminary data.</text>
</comment>
<evidence type="ECO:0000313" key="8">
    <source>
        <dbReference type="Proteomes" id="UP001341840"/>
    </source>
</evidence>
<evidence type="ECO:0000313" key="7">
    <source>
        <dbReference type="EMBL" id="MED6118340.1"/>
    </source>
</evidence>
<protein>
    <recommendedName>
        <fullName evidence="6">Protein DETOXIFICATION</fullName>
    </recommendedName>
    <alternativeName>
        <fullName evidence="6">Multidrug and toxic compound extrusion protein</fullName>
    </alternativeName>
</protein>
<feature type="transmembrane region" description="Helical" evidence="6">
    <location>
        <begin position="414"/>
        <end position="435"/>
    </location>
</feature>
<dbReference type="EMBL" id="JASCZI010030211">
    <property type="protein sequence ID" value="MED6118340.1"/>
    <property type="molecule type" value="Genomic_DNA"/>
</dbReference>
<sequence length="490" mass="53662">MEAPLLGGESCGTHHHGEENDYLAVKSLKDAKFVLWNESVKLWKIALPVALSSLFQFLMTSSLNIYAGHIGDIVLSSVSVYTGVISTIYLCLQYGMASAVTTLCGQAFGAGQIQSTGIFVQKSWIALTLTSMVLLPTHIYATQILEFLGQEKDIAKIAGNYALQVIPNMFSAAISLPIQRFLQAQCKVNAIMIMSFVSLVIQNVLLYVFINAMDLGTTGLAMATNVTGWVFALALTIYASVWCKEGWNGLSWMAFRDLWAFIRLSLSVSVMTCLEQWQGNFIILLIGILPNPVIALGSYTICMNILGIYDMLLYGISIATSVRVSNTLGKSHPRAARYSLFVAMFESLFMGIVFMIVIFFIKENIAAIFTNSEDMIKAVSDLASVLAVALTIRSASQVITGVATGCGWQVMVGYINLACYYIVGLSLAYVLGFIQNLGVKGIWGGTLSGSLIQILVLIVIILRTNWTKQVEQTANRMQMWSPKGIRKEII</sequence>
<dbReference type="Pfam" id="PF01554">
    <property type="entry name" value="MatE"/>
    <property type="match status" value="2"/>
</dbReference>
<feature type="transmembrane region" description="Helical" evidence="6">
    <location>
        <begin position="73"/>
        <end position="92"/>
    </location>
</feature>
<evidence type="ECO:0000256" key="2">
    <source>
        <dbReference type="ARBA" id="ARBA00010199"/>
    </source>
</evidence>
<feature type="transmembrane region" description="Helical" evidence="6">
    <location>
        <begin position="441"/>
        <end position="462"/>
    </location>
</feature>
<dbReference type="InterPro" id="IPR045069">
    <property type="entry name" value="MATE_euk"/>
</dbReference>
<feature type="transmembrane region" description="Helical" evidence="6">
    <location>
        <begin position="338"/>
        <end position="362"/>
    </location>
</feature>
<keyword evidence="4 6" id="KW-1133">Transmembrane helix</keyword>
<keyword evidence="8" id="KW-1185">Reference proteome</keyword>
<dbReference type="InterPro" id="IPR002528">
    <property type="entry name" value="MATE_fam"/>
</dbReference>
<dbReference type="Proteomes" id="UP001341840">
    <property type="component" value="Unassembled WGS sequence"/>
</dbReference>
<dbReference type="NCBIfam" id="TIGR00797">
    <property type="entry name" value="matE"/>
    <property type="match status" value="1"/>
</dbReference>
<dbReference type="PANTHER" id="PTHR11206">
    <property type="entry name" value="MULTIDRUG RESISTANCE PROTEIN"/>
    <property type="match status" value="1"/>
</dbReference>
<name>A0ABU6R2R1_9FABA</name>
<proteinExistence type="inferred from homology"/>
<keyword evidence="5 6" id="KW-0472">Membrane</keyword>
<accession>A0ABU6R2R1</accession>
<feature type="transmembrane region" description="Helical" evidence="6">
    <location>
        <begin position="222"/>
        <end position="243"/>
    </location>
</feature>
<evidence type="ECO:0000256" key="5">
    <source>
        <dbReference type="ARBA" id="ARBA00023136"/>
    </source>
</evidence>
<comment type="similarity">
    <text evidence="2 6">Belongs to the multi antimicrobial extrusion (MATE) (TC 2.A.66.1) family.</text>
</comment>
<feature type="transmembrane region" description="Helical" evidence="6">
    <location>
        <begin position="124"/>
        <end position="141"/>
    </location>
</feature>
<keyword evidence="3 6" id="KW-0812">Transmembrane</keyword>
<gene>
    <name evidence="7" type="ORF">PIB30_001567</name>
</gene>
<reference evidence="7 8" key="1">
    <citation type="journal article" date="2023" name="Plants (Basel)">
        <title>Bridging the Gap: Combining Genomics and Transcriptomics Approaches to Understand Stylosanthes scabra, an Orphan Legume from the Brazilian Caatinga.</title>
        <authorList>
            <person name="Ferreira-Neto J.R.C."/>
            <person name="da Silva M.D."/>
            <person name="Binneck E."/>
            <person name="de Melo N.F."/>
            <person name="da Silva R.H."/>
            <person name="de Melo A.L.T.M."/>
            <person name="Pandolfi V."/>
            <person name="Bustamante F.O."/>
            <person name="Brasileiro-Vidal A.C."/>
            <person name="Benko-Iseppon A.M."/>
        </authorList>
    </citation>
    <scope>NUCLEOTIDE SEQUENCE [LARGE SCALE GENOMIC DNA]</scope>
    <source>
        <tissue evidence="7">Leaves</tissue>
    </source>
</reference>
<evidence type="ECO:0000256" key="1">
    <source>
        <dbReference type="ARBA" id="ARBA00004141"/>
    </source>
</evidence>
<organism evidence="7 8">
    <name type="scientific">Stylosanthes scabra</name>
    <dbReference type="NCBI Taxonomy" id="79078"/>
    <lineage>
        <taxon>Eukaryota</taxon>
        <taxon>Viridiplantae</taxon>
        <taxon>Streptophyta</taxon>
        <taxon>Embryophyta</taxon>
        <taxon>Tracheophyta</taxon>
        <taxon>Spermatophyta</taxon>
        <taxon>Magnoliopsida</taxon>
        <taxon>eudicotyledons</taxon>
        <taxon>Gunneridae</taxon>
        <taxon>Pentapetalae</taxon>
        <taxon>rosids</taxon>
        <taxon>fabids</taxon>
        <taxon>Fabales</taxon>
        <taxon>Fabaceae</taxon>
        <taxon>Papilionoideae</taxon>
        <taxon>50 kb inversion clade</taxon>
        <taxon>dalbergioids sensu lato</taxon>
        <taxon>Dalbergieae</taxon>
        <taxon>Pterocarpus clade</taxon>
        <taxon>Stylosanthes</taxon>
    </lineage>
</organism>
<comment type="subcellular location">
    <subcellularLocation>
        <location evidence="1">Membrane</location>
        <topology evidence="1">Multi-pass membrane protein</topology>
    </subcellularLocation>
</comment>
<evidence type="ECO:0000256" key="6">
    <source>
        <dbReference type="RuleBase" id="RU004914"/>
    </source>
</evidence>
<evidence type="ECO:0000256" key="4">
    <source>
        <dbReference type="ARBA" id="ARBA00022989"/>
    </source>
</evidence>
<comment type="caution">
    <text evidence="6">Lacks conserved residue(s) required for the propagation of feature annotation.</text>
</comment>